<dbReference type="InterPro" id="IPR005797">
    <property type="entry name" value="Cyt_b/b6_N"/>
</dbReference>
<name>A0A7V8NNK2_9BACT</name>
<keyword evidence="1" id="KW-0812">Transmembrane</keyword>
<keyword evidence="1" id="KW-1133">Transmembrane helix</keyword>
<feature type="transmembrane region" description="Helical" evidence="1">
    <location>
        <begin position="116"/>
        <end position="134"/>
    </location>
</feature>
<feature type="domain" description="Cytochrome b/b6 N-terminal region profile" evidence="2">
    <location>
        <begin position="25"/>
        <end position="243"/>
    </location>
</feature>
<protein>
    <submittedName>
        <fullName evidence="3">Cytochrome b N-terminal domain-containing protein</fullName>
    </submittedName>
</protein>
<feature type="transmembrane region" description="Helical" evidence="1">
    <location>
        <begin position="62"/>
        <end position="86"/>
    </location>
</feature>
<organism evidence="3 4">
    <name type="scientific">Candidatus Acidiferrum panamense</name>
    <dbReference type="NCBI Taxonomy" id="2741543"/>
    <lineage>
        <taxon>Bacteria</taxon>
        <taxon>Pseudomonadati</taxon>
        <taxon>Acidobacteriota</taxon>
        <taxon>Terriglobia</taxon>
        <taxon>Candidatus Acidiferrales</taxon>
        <taxon>Candidatus Acidiferrum</taxon>
    </lineage>
</organism>
<proteinExistence type="predicted"/>
<evidence type="ECO:0000256" key="1">
    <source>
        <dbReference type="SAM" id="Phobius"/>
    </source>
</evidence>
<dbReference type="Gene3D" id="1.20.810.10">
    <property type="entry name" value="Cytochrome Bc1 Complex, Chain C"/>
    <property type="match status" value="1"/>
</dbReference>
<dbReference type="GO" id="GO:0016020">
    <property type="term" value="C:membrane"/>
    <property type="evidence" value="ECO:0007669"/>
    <property type="project" value="InterPro"/>
</dbReference>
<keyword evidence="4" id="KW-1185">Reference proteome</keyword>
<dbReference type="InterPro" id="IPR016174">
    <property type="entry name" value="Di-haem_cyt_TM"/>
</dbReference>
<feature type="transmembrane region" description="Helical" evidence="1">
    <location>
        <begin position="211"/>
        <end position="232"/>
    </location>
</feature>
<dbReference type="PROSITE" id="PS51002">
    <property type="entry name" value="CYTB_NTER"/>
    <property type="match status" value="1"/>
</dbReference>
<dbReference type="GO" id="GO:0016491">
    <property type="term" value="F:oxidoreductase activity"/>
    <property type="evidence" value="ECO:0007669"/>
    <property type="project" value="InterPro"/>
</dbReference>
<feature type="transmembrane region" description="Helical" evidence="1">
    <location>
        <begin position="171"/>
        <end position="190"/>
    </location>
</feature>
<accession>A0A7V8NNK2</accession>
<dbReference type="SUPFAM" id="SSF81342">
    <property type="entry name" value="Transmembrane di-heme cytochromes"/>
    <property type="match status" value="1"/>
</dbReference>
<dbReference type="GO" id="GO:0009055">
    <property type="term" value="F:electron transfer activity"/>
    <property type="evidence" value="ECO:0007669"/>
    <property type="project" value="InterPro"/>
</dbReference>
<reference evidence="3" key="1">
    <citation type="submission" date="2020-06" db="EMBL/GenBank/DDBJ databases">
        <title>Legume-microbial interactions unlock mineral nutrients during tropical forest succession.</title>
        <authorList>
            <person name="Epihov D.Z."/>
        </authorList>
    </citation>
    <scope>NUCLEOTIDE SEQUENCE [LARGE SCALE GENOMIC DNA]</scope>
    <source>
        <strain evidence="3">Pan2503</strain>
    </source>
</reference>
<evidence type="ECO:0000313" key="3">
    <source>
        <dbReference type="EMBL" id="MBA0084653.1"/>
    </source>
</evidence>
<comment type="caution">
    <text evidence="3">The sequence shown here is derived from an EMBL/GenBank/DDBJ whole genome shotgun (WGS) entry which is preliminary data.</text>
</comment>
<gene>
    <name evidence="3" type="ORF">HRJ53_06640</name>
</gene>
<dbReference type="AlphaFoldDB" id="A0A7V8NNK2"/>
<dbReference type="Proteomes" id="UP000567293">
    <property type="component" value="Unassembled WGS sequence"/>
</dbReference>
<dbReference type="Pfam" id="PF00033">
    <property type="entry name" value="Cytochrome_B"/>
    <property type="match status" value="1"/>
</dbReference>
<dbReference type="GO" id="GO:0022904">
    <property type="term" value="P:respiratory electron transport chain"/>
    <property type="evidence" value="ECO:0007669"/>
    <property type="project" value="InterPro"/>
</dbReference>
<dbReference type="InterPro" id="IPR027387">
    <property type="entry name" value="Cytb/b6-like_sf"/>
</dbReference>
<dbReference type="EMBL" id="JACDQQ010000650">
    <property type="protein sequence ID" value="MBA0084653.1"/>
    <property type="molecule type" value="Genomic_DNA"/>
</dbReference>
<dbReference type="PANTHER" id="PTHR19271:SF16">
    <property type="entry name" value="CYTOCHROME B"/>
    <property type="match status" value="1"/>
</dbReference>
<dbReference type="PANTHER" id="PTHR19271">
    <property type="entry name" value="CYTOCHROME B"/>
    <property type="match status" value="1"/>
</dbReference>
<keyword evidence="1" id="KW-0472">Membrane</keyword>
<feature type="transmembrane region" description="Helical" evidence="1">
    <location>
        <begin position="146"/>
        <end position="165"/>
    </location>
</feature>
<evidence type="ECO:0000313" key="4">
    <source>
        <dbReference type="Proteomes" id="UP000567293"/>
    </source>
</evidence>
<evidence type="ECO:0000259" key="2">
    <source>
        <dbReference type="PROSITE" id="PS51002"/>
    </source>
</evidence>
<sequence>MMASSFQFALQNLRETKVWKSIFRRGPANTNRTRSLAIFGNLFLHWMPVKAREKSLRVRASYYLGSISFILFIVLFVTGILLMFYYHPAAPQAYRDMKDLQFVVSNGVFLRNMHRLAAHLMVFAVFWHMFHVFYRGGYKPPHEFNWVVGVVLLLVTLFLSYTGYLLPWDQLAFWAVTVGTNIISAMPFIGNKVRFLLLGGNIVGENALLRFYVLHVVILPLVAFVLIGIHFWRVQKDGGLTVKPKDEDGRE</sequence>